<protein>
    <submittedName>
        <fullName evidence="9">Putative integral membrane transport protein</fullName>
    </submittedName>
</protein>
<dbReference type="InterPro" id="IPR020846">
    <property type="entry name" value="MFS_dom"/>
</dbReference>
<evidence type="ECO:0000256" key="5">
    <source>
        <dbReference type="ARBA" id="ARBA00022989"/>
    </source>
</evidence>
<organism evidence="9 10">
    <name type="scientific">Pseudohongiella spirulinae</name>
    <dbReference type="NCBI Taxonomy" id="1249552"/>
    <lineage>
        <taxon>Bacteria</taxon>
        <taxon>Pseudomonadati</taxon>
        <taxon>Pseudomonadota</taxon>
        <taxon>Gammaproteobacteria</taxon>
        <taxon>Pseudomonadales</taxon>
        <taxon>Pseudohongiellaceae</taxon>
        <taxon>Pseudohongiella</taxon>
    </lineage>
</organism>
<feature type="transmembrane region" description="Helical" evidence="7">
    <location>
        <begin position="95"/>
        <end position="119"/>
    </location>
</feature>
<keyword evidence="10" id="KW-1185">Reference proteome</keyword>
<feature type="transmembrane region" description="Helical" evidence="7">
    <location>
        <begin position="441"/>
        <end position="462"/>
    </location>
</feature>
<feature type="domain" description="Major facilitator superfamily (MFS) profile" evidence="8">
    <location>
        <begin position="21"/>
        <end position="464"/>
    </location>
</feature>
<dbReference type="STRING" id="1249552.PS2015_2863"/>
<evidence type="ECO:0000256" key="6">
    <source>
        <dbReference type="ARBA" id="ARBA00023136"/>
    </source>
</evidence>
<proteinExistence type="predicted"/>
<reference evidence="9 10" key="1">
    <citation type="submission" date="2015-11" db="EMBL/GenBank/DDBJ databases">
        <authorList>
            <person name="Zhang Y."/>
            <person name="Guo Z."/>
        </authorList>
    </citation>
    <scope>NUCLEOTIDE SEQUENCE [LARGE SCALE GENOMIC DNA]</scope>
    <source>
        <strain evidence="9 10">KCTC 32221</strain>
    </source>
</reference>
<feature type="transmembrane region" description="Helical" evidence="7">
    <location>
        <begin position="351"/>
        <end position="369"/>
    </location>
</feature>
<dbReference type="Gene3D" id="1.20.1250.20">
    <property type="entry name" value="MFS general substrate transporter like domains"/>
    <property type="match status" value="1"/>
</dbReference>
<dbReference type="PROSITE" id="PS00217">
    <property type="entry name" value="SUGAR_TRANSPORT_2"/>
    <property type="match status" value="1"/>
</dbReference>
<dbReference type="SUPFAM" id="SSF103473">
    <property type="entry name" value="MFS general substrate transporter"/>
    <property type="match status" value="1"/>
</dbReference>
<dbReference type="Proteomes" id="UP000065641">
    <property type="component" value="Chromosome"/>
</dbReference>
<dbReference type="PANTHER" id="PTHR43045">
    <property type="entry name" value="SHIKIMATE TRANSPORTER"/>
    <property type="match status" value="1"/>
</dbReference>
<evidence type="ECO:0000256" key="4">
    <source>
        <dbReference type="ARBA" id="ARBA00022692"/>
    </source>
</evidence>
<gene>
    <name evidence="9" type="ORF">PS2015_2863</name>
</gene>
<dbReference type="CDD" id="cd17369">
    <property type="entry name" value="MFS_ShiA_like"/>
    <property type="match status" value="1"/>
</dbReference>
<comment type="subcellular location">
    <subcellularLocation>
        <location evidence="1">Cell membrane</location>
        <topology evidence="1">Multi-pass membrane protein</topology>
    </subcellularLocation>
</comment>
<evidence type="ECO:0000256" key="1">
    <source>
        <dbReference type="ARBA" id="ARBA00004651"/>
    </source>
</evidence>
<evidence type="ECO:0000259" key="8">
    <source>
        <dbReference type="PROSITE" id="PS50850"/>
    </source>
</evidence>
<dbReference type="PROSITE" id="PS50850">
    <property type="entry name" value="MFS"/>
    <property type="match status" value="1"/>
</dbReference>
<dbReference type="PANTHER" id="PTHR43045:SF1">
    <property type="entry name" value="SHIKIMATE TRANSPORTER"/>
    <property type="match status" value="1"/>
</dbReference>
<keyword evidence="4 7" id="KW-0812">Transmembrane</keyword>
<feature type="transmembrane region" description="Helical" evidence="7">
    <location>
        <begin position="60"/>
        <end position="83"/>
    </location>
</feature>
<name>A0A0S2KHJ1_9GAMM</name>
<dbReference type="EMBL" id="CP013189">
    <property type="protein sequence ID" value="ALO47492.1"/>
    <property type="molecule type" value="Genomic_DNA"/>
</dbReference>
<keyword evidence="3" id="KW-1003">Cell membrane</keyword>
<feature type="transmembrane region" description="Helical" evidence="7">
    <location>
        <begin position="375"/>
        <end position="394"/>
    </location>
</feature>
<accession>A0A0S2KHJ1</accession>
<evidence type="ECO:0000313" key="10">
    <source>
        <dbReference type="Proteomes" id="UP000065641"/>
    </source>
</evidence>
<dbReference type="InterPro" id="IPR036259">
    <property type="entry name" value="MFS_trans_sf"/>
</dbReference>
<evidence type="ECO:0000256" key="3">
    <source>
        <dbReference type="ARBA" id="ARBA00022475"/>
    </source>
</evidence>
<dbReference type="AlphaFoldDB" id="A0A0S2KHJ1"/>
<feature type="transmembrane region" description="Helical" evidence="7">
    <location>
        <begin position="320"/>
        <end position="339"/>
    </location>
</feature>
<evidence type="ECO:0000256" key="7">
    <source>
        <dbReference type="SAM" id="Phobius"/>
    </source>
</evidence>
<dbReference type="FunFam" id="1.20.1250.20:FF:000001">
    <property type="entry name" value="Dicarboxylate MFS transporter"/>
    <property type="match status" value="1"/>
</dbReference>
<dbReference type="OrthoDB" id="3690818at2"/>
<feature type="transmembrane region" description="Helical" evidence="7">
    <location>
        <begin position="415"/>
        <end position="435"/>
    </location>
</feature>
<keyword evidence="2" id="KW-0813">Transport</keyword>
<dbReference type="GO" id="GO:0022857">
    <property type="term" value="F:transmembrane transporter activity"/>
    <property type="evidence" value="ECO:0007669"/>
    <property type="project" value="InterPro"/>
</dbReference>
<dbReference type="InterPro" id="IPR005829">
    <property type="entry name" value="Sugar_transporter_CS"/>
</dbReference>
<dbReference type="Pfam" id="PF00083">
    <property type="entry name" value="Sugar_tr"/>
    <property type="match status" value="1"/>
</dbReference>
<keyword evidence="6 7" id="KW-0472">Membrane</keyword>
<feature type="transmembrane region" description="Helical" evidence="7">
    <location>
        <begin position="161"/>
        <end position="187"/>
    </location>
</feature>
<dbReference type="PATRIC" id="fig|1249552.3.peg.2891"/>
<feature type="transmembrane region" description="Helical" evidence="7">
    <location>
        <begin position="125"/>
        <end position="149"/>
    </location>
</feature>
<feature type="transmembrane region" description="Helical" evidence="7">
    <location>
        <begin position="283"/>
        <end position="308"/>
    </location>
</feature>
<dbReference type="InterPro" id="IPR005828">
    <property type="entry name" value="MFS_sugar_transport-like"/>
</dbReference>
<dbReference type="KEGG" id="pspi:PS2015_2863"/>
<feature type="transmembrane region" description="Helical" evidence="7">
    <location>
        <begin position="36"/>
        <end position="54"/>
    </location>
</feature>
<feature type="transmembrane region" description="Helical" evidence="7">
    <location>
        <begin position="199"/>
        <end position="216"/>
    </location>
</feature>
<dbReference type="PROSITE" id="PS00216">
    <property type="entry name" value="SUGAR_TRANSPORT_1"/>
    <property type="match status" value="1"/>
</dbReference>
<keyword evidence="5 7" id="KW-1133">Transmembrane helix</keyword>
<sequence length="472" mass="50392">MTASADSLTNDQVARTNMRKVALTSLAGTSIEWYDFFLYGTAAALVFPVLFFPAGMSPMVALIASFSTFAVGFIARPLGGIIFGHFGDRVGRKKVLVIALMMMGVATTLIGFLPTYASIGAAAPLLLVLLRFVQGLAIGGQWGGAMLLVTETAPADKRGWYGAYAQAGAPLGVILANLAFLLISYLVSEEAFMSWGWRIPFMASIVLIGISMYVQLHLEDTPAFKELERLKRIKQAARDGAGIKTPEPVQSPEEALSEVIADSPPAPARSPVLEALRLYPGRICLAAGAFLSIQVTFYILIAFVVAYGSSVDGVGLPRNTLLAAVLIGSAIQVPFQFWAAGYSDRFGRRRIFMAGAVLTGLWAFAVFPLVDTGNFFMITLAVTGGLVFMGLQYGPQAAFFTELFSTHVRYSGASLGYQIGAIVGGALAPTFAVLLWTQYGIFWVSVYMAAAGVLTLASVWALTETHGTDIHA</sequence>
<dbReference type="GO" id="GO:0005886">
    <property type="term" value="C:plasma membrane"/>
    <property type="evidence" value="ECO:0007669"/>
    <property type="project" value="UniProtKB-SubCell"/>
</dbReference>
<evidence type="ECO:0000256" key="2">
    <source>
        <dbReference type="ARBA" id="ARBA00022448"/>
    </source>
</evidence>
<dbReference type="RefSeq" id="WP_058022880.1">
    <property type="nucleotide sequence ID" value="NZ_CP013189.1"/>
</dbReference>
<evidence type="ECO:0000313" key="9">
    <source>
        <dbReference type="EMBL" id="ALO47492.1"/>
    </source>
</evidence>